<proteinExistence type="predicted"/>
<dbReference type="Proteomes" id="UP000619788">
    <property type="component" value="Unassembled WGS sequence"/>
</dbReference>
<evidence type="ECO:0000313" key="2">
    <source>
        <dbReference type="Proteomes" id="UP000619788"/>
    </source>
</evidence>
<organism evidence="1 2">
    <name type="scientific">Planobispora siamensis</name>
    <dbReference type="NCBI Taxonomy" id="936338"/>
    <lineage>
        <taxon>Bacteria</taxon>
        <taxon>Bacillati</taxon>
        <taxon>Actinomycetota</taxon>
        <taxon>Actinomycetes</taxon>
        <taxon>Streptosporangiales</taxon>
        <taxon>Streptosporangiaceae</taxon>
        <taxon>Planobispora</taxon>
    </lineage>
</organism>
<reference evidence="1 2" key="1">
    <citation type="submission" date="2021-01" db="EMBL/GenBank/DDBJ databases">
        <title>Whole genome shotgun sequence of Planobispora siamensis NBRC 107568.</title>
        <authorList>
            <person name="Komaki H."/>
            <person name="Tamura T."/>
        </authorList>
    </citation>
    <scope>NUCLEOTIDE SEQUENCE [LARGE SCALE GENOMIC DNA]</scope>
    <source>
        <strain evidence="1 2">NBRC 107568</strain>
    </source>
</reference>
<protein>
    <submittedName>
        <fullName evidence="1">Uncharacterized protein</fullName>
    </submittedName>
</protein>
<sequence length="82" mass="9381">MVDWRPTRTVRTMMMFDPEGLTRAQCEGDACVACHKKWPRPRIRIGRLPNEAILFACPECADALVPEPVENVRPLTRRVAFS</sequence>
<dbReference type="RefSeq" id="WP_307819294.1">
    <property type="nucleotide sequence ID" value="NZ_BOOJ01000069.1"/>
</dbReference>
<dbReference type="EMBL" id="BOOJ01000069">
    <property type="protein sequence ID" value="GIH96648.1"/>
    <property type="molecule type" value="Genomic_DNA"/>
</dbReference>
<gene>
    <name evidence="1" type="ORF">Psi01_72780</name>
</gene>
<evidence type="ECO:0000313" key="1">
    <source>
        <dbReference type="EMBL" id="GIH96648.1"/>
    </source>
</evidence>
<accession>A0A8J3WP18</accession>
<comment type="caution">
    <text evidence="1">The sequence shown here is derived from an EMBL/GenBank/DDBJ whole genome shotgun (WGS) entry which is preliminary data.</text>
</comment>
<name>A0A8J3WP18_9ACTN</name>
<keyword evidence="2" id="KW-1185">Reference proteome</keyword>
<dbReference type="AlphaFoldDB" id="A0A8J3WP18"/>